<sequence length="38" mass="4197">MANGIIKSLLLTSIGEFDTMTREKMGRGEVFCLGSFRS</sequence>
<evidence type="ECO:0000313" key="1">
    <source>
        <dbReference type="EMBL" id="DAE27984.1"/>
    </source>
</evidence>
<dbReference type="EMBL" id="BK015847">
    <property type="protein sequence ID" value="DAE27984.1"/>
    <property type="molecule type" value="Genomic_DNA"/>
</dbReference>
<proteinExistence type="predicted"/>
<name>A0A8S5R9D4_9CAUD</name>
<accession>A0A8S5R9D4</accession>
<protein>
    <submittedName>
        <fullName evidence="1">Uncharacterized protein</fullName>
    </submittedName>
</protein>
<reference evidence="1" key="1">
    <citation type="journal article" date="2021" name="Proc. Natl. Acad. Sci. U.S.A.">
        <title>A Catalog of Tens of Thousands of Viruses from Human Metagenomes Reveals Hidden Associations with Chronic Diseases.</title>
        <authorList>
            <person name="Tisza M.J."/>
            <person name="Buck C.B."/>
        </authorList>
    </citation>
    <scope>NUCLEOTIDE SEQUENCE</scope>
    <source>
        <strain evidence="1">Ctvxh7</strain>
    </source>
</reference>
<organism evidence="1">
    <name type="scientific">Siphoviridae sp. ctvxh7</name>
    <dbReference type="NCBI Taxonomy" id="2827283"/>
    <lineage>
        <taxon>Viruses</taxon>
        <taxon>Duplodnaviria</taxon>
        <taxon>Heunggongvirae</taxon>
        <taxon>Uroviricota</taxon>
        <taxon>Caudoviricetes</taxon>
    </lineage>
</organism>